<sequence length="52" mass="5295">ARHRADTVRRRRLALTGAAVALAAAVGVGSWLAASGDETPPPSHKPSAPARP</sequence>
<dbReference type="GO" id="GO:0004674">
    <property type="term" value="F:protein serine/threonine kinase activity"/>
    <property type="evidence" value="ECO:0007669"/>
    <property type="project" value="UniProtKB-KW"/>
</dbReference>
<keyword evidence="3" id="KW-1185">Reference proteome</keyword>
<keyword evidence="2" id="KW-0418">Kinase</keyword>
<evidence type="ECO:0000256" key="1">
    <source>
        <dbReference type="SAM" id="MobiDB-lite"/>
    </source>
</evidence>
<dbReference type="Proteomes" id="UP000812013">
    <property type="component" value="Unassembled WGS sequence"/>
</dbReference>
<feature type="compositionally biased region" description="Pro residues" evidence="1">
    <location>
        <begin position="39"/>
        <end position="52"/>
    </location>
</feature>
<protein>
    <submittedName>
        <fullName evidence="2">Serine/threonine protein kinase</fullName>
    </submittedName>
</protein>
<organism evidence="2 3">
    <name type="scientific">Streptomyces bambusae</name>
    <dbReference type="NCBI Taxonomy" id="1550616"/>
    <lineage>
        <taxon>Bacteria</taxon>
        <taxon>Bacillati</taxon>
        <taxon>Actinomycetota</taxon>
        <taxon>Actinomycetes</taxon>
        <taxon>Kitasatosporales</taxon>
        <taxon>Streptomycetaceae</taxon>
        <taxon>Streptomyces</taxon>
    </lineage>
</organism>
<dbReference type="EMBL" id="WTFF01000071">
    <property type="protein sequence ID" value="MBW5482744.1"/>
    <property type="molecule type" value="Genomic_DNA"/>
</dbReference>
<proteinExistence type="predicted"/>
<name>A0ABS6Z4S8_9ACTN</name>
<feature type="region of interest" description="Disordered" evidence="1">
    <location>
        <begin position="32"/>
        <end position="52"/>
    </location>
</feature>
<feature type="non-terminal residue" evidence="2">
    <location>
        <position position="1"/>
    </location>
</feature>
<gene>
    <name evidence="2" type="ORF">GPJ59_12830</name>
</gene>
<keyword evidence="2" id="KW-0808">Transferase</keyword>
<comment type="caution">
    <text evidence="2">The sequence shown here is derived from an EMBL/GenBank/DDBJ whole genome shotgun (WGS) entry which is preliminary data.</text>
</comment>
<keyword evidence="2" id="KW-0723">Serine/threonine-protein kinase</keyword>
<evidence type="ECO:0000313" key="2">
    <source>
        <dbReference type="EMBL" id="MBW5482744.1"/>
    </source>
</evidence>
<evidence type="ECO:0000313" key="3">
    <source>
        <dbReference type="Proteomes" id="UP000812013"/>
    </source>
</evidence>
<accession>A0ABS6Z4S8</accession>
<reference evidence="2 3" key="1">
    <citation type="submission" date="2019-12" db="EMBL/GenBank/DDBJ databases">
        <title>Genome sequence of Streptomyces bambusae.</title>
        <authorList>
            <person name="Bansal K."/>
            <person name="Choksket S."/>
            <person name="Korpole S."/>
            <person name="Patil P.B."/>
        </authorList>
    </citation>
    <scope>NUCLEOTIDE SEQUENCE [LARGE SCALE GENOMIC DNA]</scope>
    <source>
        <strain evidence="2 3">SK60</strain>
    </source>
</reference>